<dbReference type="EMBL" id="ABEU02000013">
    <property type="status" value="NOT_ANNOTATED_CDS"/>
    <property type="molecule type" value="Genomic_DNA"/>
</dbReference>
<dbReference type="Pfam" id="PF14223">
    <property type="entry name" value="Retrotran_gag_2"/>
    <property type="match status" value="1"/>
</dbReference>
<dbReference type="Proteomes" id="UP000006727">
    <property type="component" value="Chromosome 13"/>
</dbReference>
<proteinExistence type="predicted"/>
<sequence>MLTWVVKQEKLWDLLSPPPLSSSSHSKKDSRDFDSKDSEDRSERLIFIPTMSIKPSLLTVLTDYQEPKRLWDFLKASFENAGNSRKYNLKNNLGLIAFLENFGPENYFSQFCSIMAELSAIEVKLDNSDLVQIVVKSLPDSYD</sequence>
<evidence type="ECO:0000313" key="3">
    <source>
        <dbReference type="Proteomes" id="UP000006727"/>
    </source>
</evidence>
<evidence type="ECO:0000313" key="2">
    <source>
        <dbReference type="EnsemblPlants" id="PAC:32931496.CDS.1"/>
    </source>
</evidence>
<reference evidence="2 3" key="2">
    <citation type="journal article" date="2018" name="Plant J.">
        <title>The Physcomitrella patens chromosome-scale assembly reveals moss genome structure and evolution.</title>
        <authorList>
            <person name="Lang D."/>
            <person name="Ullrich K.K."/>
            <person name="Murat F."/>
            <person name="Fuchs J."/>
            <person name="Jenkins J."/>
            <person name="Haas F.B."/>
            <person name="Piednoel M."/>
            <person name="Gundlach H."/>
            <person name="Van Bel M."/>
            <person name="Meyberg R."/>
            <person name="Vives C."/>
            <person name="Morata J."/>
            <person name="Symeonidi A."/>
            <person name="Hiss M."/>
            <person name="Muchero W."/>
            <person name="Kamisugi Y."/>
            <person name="Saleh O."/>
            <person name="Blanc G."/>
            <person name="Decker E.L."/>
            <person name="van Gessel N."/>
            <person name="Grimwood J."/>
            <person name="Hayes R.D."/>
            <person name="Graham S.W."/>
            <person name="Gunter L.E."/>
            <person name="McDaniel S.F."/>
            <person name="Hoernstein S.N.W."/>
            <person name="Larsson A."/>
            <person name="Li F.W."/>
            <person name="Perroud P.F."/>
            <person name="Phillips J."/>
            <person name="Ranjan P."/>
            <person name="Rokshar D.S."/>
            <person name="Rothfels C.J."/>
            <person name="Schneider L."/>
            <person name="Shu S."/>
            <person name="Stevenson D.W."/>
            <person name="Thummler F."/>
            <person name="Tillich M."/>
            <person name="Villarreal Aguilar J.C."/>
            <person name="Widiez T."/>
            <person name="Wong G.K."/>
            <person name="Wymore A."/>
            <person name="Zhang Y."/>
            <person name="Zimmer A.D."/>
            <person name="Quatrano R.S."/>
            <person name="Mayer K.F.X."/>
            <person name="Goodstein D."/>
            <person name="Casacuberta J.M."/>
            <person name="Vandepoele K."/>
            <person name="Reski R."/>
            <person name="Cuming A.C."/>
            <person name="Tuskan G.A."/>
            <person name="Maumus F."/>
            <person name="Salse J."/>
            <person name="Schmutz J."/>
            <person name="Rensing S.A."/>
        </authorList>
    </citation>
    <scope>NUCLEOTIDE SEQUENCE [LARGE SCALE GENOMIC DNA]</scope>
    <source>
        <strain evidence="2 3">cv. Gransden 2004</strain>
    </source>
</reference>
<keyword evidence="3" id="KW-1185">Reference proteome</keyword>
<dbReference type="InParanoid" id="A0A7I4ETE4"/>
<dbReference type="EnsemblPlants" id="Pp3c13_200V3.1">
    <property type="protein sequence ID" value="PAC:32931496.CDS.1"/>
    <property type="gene ID" value="Pp3c13_200"/>
</dbReference>
<name>A0A7I4ETE4_PHYPA</name>
<reference evidence="2" key="3">
    <citation type="submission" date="2020-12" db="UniProtKB">
        <authorList>
            <consortium name="EnsemblPlants"/>
        </authorList>
    </citation>
    <scope>IDENTIFICATION</scope>
</reference>
<evidence type="ECO:0000256" key="1">
    <source>
        <dbReference type="SAM" id="MobiDB-lite"/>
    </source>
</evidence>
<reference evidence="2 3" key="1">
    <citation type="journal article" date="2008" name="Science">
        <title>The Physcomitrella genome reveals evolutionary insights into the conquest of land by plants.</title>
        <authorList>
            <person name="Rensing S."/>
            <person name="Lang D."/>
            <person name="Zimmer A."/>
            <person name="Terry A."/>
            <person name="Salamov A."/>
            <person name="Shapiro H."/>
            <person name="Nishiyama T."/>
            <person name="Perroud P.-F."/>
            <person name="Lindquist E."/>
            <person name="Kamisugi Y."/>
            <person name="Tanahashi T."/>
            <person name="Sakakibara K."/>
            <person name="Fujita T."/>
            <person name="Oishi K."/>
            <person name="Shin-I T."/>
            <person name="Kuroki Y."/>
            <person name="Toyoda A."/>
            <person name="Suzuki Y."/>
            <person name="Hashimoto A."/>
            <person name="Yamaguchi K."/>
            <person name="Sugano A."/>
            <person name="Kohara Y."/>
            <person name="Fujiyama A."/>
            <person name="Anterola A."/>
            <person name="Aoki S."/>
            <person name="Ashton N."/>
            <person name="Barbazuk W.B."/>
            <person name="Barker E."/>
            <person name="Bennetzen J."/>
            <person name="Bezanilla M."/>
            <person name="Blankenship R."/>
            <person name="Cho S.H."/>
            <person name="Dutcher S."/>
            <person name="Estelle M."/>
            <person name="Fawcett J.A."/>
            <person name="Gundlach H."/>
            <person name="Hanada K."/>
            <person name="Heyl A."/>
            <person name="Hicks K.A."/>
            <person name="Hugh J."/>
            <person name="Lohr M."/>
            <person name="Mayer K."/>
            <person name="Melkozernov A."/>
            <person name="Murata T."/>
            <person name="Nelson D."/>
            <person name="Pils B."/>
            <person name="Prigge M."/>
            <person name="Reiss B."/>
            <person name="Renner T."/>
            <person name="Rombauts S."/>
            <person name="Rushton P."/>
            <person name="Sanderfoot A."/>
            <person name="Schween G."/>
            <person name="Shiu S.-H."/>
            <person name="Stueber K."/>
            <person name="Theodoulou F.L."/>
            <person name="Tu H."/>
            <person name="Van de Peer Y."/>
            <person name="Verrier P.J."/>
            <person name="Waters E."/>
            <person name="Wood A."/>
            <person name="Yang L."/>
            <person name="Cove D."/>
            <person name="Cuming A."/>
            <person name="Hasebe M."/>
            <person name="Lucas S."/>
            <person name="Mishler D.B."/>
            <person name="Reski R."/>
            <person name="Grigoriev I."/>
            <person name="Quatrano R.S."/>
            <person name="Boore J.L."/>
        </authorList>
    </citation>
    <scope>NUCLEOTIDE SEQUENCE [LARGE SCALE GENOMIC DNA]</scope>
    <source>
        <strain evidence="2 3">cv. Gransden 2004</strain>
    </source>
</reference>
<feature type="compositionally biased region" description="Basic and acidic residues" evidence="1">
    <location>
        <begin position="26"/>
        <end position="40"/>
    </location>
</feature>
<organism evidence="2 3">
    <name type="scientific">Physcomitrium patens</name>
    <name type="common">Spreading-leaved earth moss</name>
    <name type="synonym">Physcomitrella patens</name>
    <dbReference type="NCBI Taxonomy" id="3218"/>
    <lineage>
        <taxon>Eukaryota</taxon>
        <taxon>Viridiplantae</taxon>
        <taxon>Streptophyta</taxon>
        <taxon>Embryophyta</taxon>
        <taxon>Bryophyta</taxon>
        <taxon>Bryophytina</taxon>
        <taxon>Bryopsida</taxon>
        <taxon>Funariidae</taxon>
        <taxon>Funariales</taxon>
        <taxon>Funariaceae</taxon>
        <taxon>Physcomitrium</taxon>
    </lineage>
</organism>
<protein>
    <submittedName>
        <fullName evidence="2">Uncharacterized protein</fullName>
    </submittedName>
</protein>
<accession>A0A7I4ETE4</accession>
<dbReference type="Gramene" id="Pp3c13_200V3.1">
    <property type="protein sequence ID" value="PAC:32931496.CDS.1"/>
    <property type="gene ID" value="Pp3c13_200"/>
</dbReference>
<dbReference type="AlphaFoldDB" id="A0A7I4ETE4"/>
<feature type="region of interest" description="Disordered" evidence="1">
    <location>
        <begin position="16"/>
        <end position="40"/>
    </location>
</feature>